<reference evidence="3" key="1">
    <citation type="submission" date="2016-10" db="EMBL/GenBank/DDBJ databases">
        <authorList>
            <person name="Wegmann U."/>
        </authorList>
    </citation>
    <scope>NUCLEOTIDE SEQUENCE [LARGE SCALE GENOMIC DNA]</scope>
</reference>
<dbReference type="KEGG" id="dpg:DESPIGER_0113"/>
<dbReference type="PANTHER" id="PTHR37809:SF1">
    <property type="entry name" value="RIBOSOMAL PROTEIN S12 METHYLTHIOTRANSFERASE ACCESSORY FACTOR YCAO"/>
    <property type="match status" value="1"/>
</dbReference>
<dbReference type="EMBL" id="LT630450">
    <property type="protein sequence ID" value="SFV72015.1"/>
    <property type="molecule type" value="Genomic_DNA"/>
</dbReference>
<sequence length="583" mass="65021">MPVIPEGIAYAYTHETTQATTGYFSCRPPASLTLPQALARLEATPFDDFLRQHCLRQLSGRPPEEIRNLADELYDRETDSFRRMGLAGLLLECSLLVPALARCCDGFPEDALQRLTLSSSLIYLRAASRKDFGLMQAWSARFADNIARHHMLPHWEELELELPYSEEELEVCREGLRARAGLLAREHARMQAEDLPRRERRPAQETYEQAVNALLENDVLAGQEMRHQASLSPIALLRSWKVDLAVDCGRMRHSLRGEATAYGRGLSLAAARASYAMEIVERASSYVSVARTGERSFEVTNRRRPMPLIHASCAKLRSQGKDFLPLSALPLETPFEDYVPLYWLEARDPAGKAVLVPAQAVFLFCNLDEQSLFLAGGSTGLASGNTEAEARLAALTEIVERDAEATTPFRREGCFVLKSRDERLQALLDDYAARGIQIQFQDITTELGVPAYRCFVMSRRGEVAQATGANLCGSRAALAALTEVPWPYPYGEPTGPALGGLPVRWLEDLPDYSLPSAEASCTLLERTLCAQGRTPLYVDISRKDLDMPVVRALVPGLELTADFDRFSRPSLRLLARYTARWQK</sequence>
<evidence type="ECO:0000259" key="1">
    <source>
        <dbReference type="PROSITE" id="PS51664"/>
    </source>
</evidence>
<evidence type="ECO:0000313" key="2">
    <source>
        <dbReference type="EMBL" id="SFV72015.1"/>
    </source>
</evidence>
<dbReference type="PANTHER" id="PTHR37809">
    <property type="entry name" value="RIBOSOMAL PROTEIN S12 METHYLTHIOTRANSFERASE ACCESSORY FACTOR YCAO"/>
    <property type="match status" value="1"/>
</dbReference>
<protein>
    <submittedName>
        <fullName evidence="2">AknN</fullName>
    </submittedName>
</protein>
<dbReference type="PROSITE" id="PS51664">
    <property type="entry name" value="YCAO"/>
    <property type="match status" value="1"/>
</dbReference>
<gene>
    <name evidence="2" type="ORF">DESPIGER_0113</name>
</gene>
<feature type="domain" description="YcaO" evidence="1">
    <location>
        <begin position="263"/>
        <end position="583"/>
    </location>
</feature>
<dbReference type="RefSeq" id="WP_072331680.1">
    <property type="nucleotide sequence ID" value="NZ_CALUWT010000016.1"/>
</dbReference>
<proteinExistence type="predicted"/>
<keyword evidence="3" id="KW-1185">Reference proteome</keyword>
<organism evidence="2 3">
    <name type="scientific">Desulfovibrio piger</name>
    <dbReference type="NCBI Taxonomy" id="901"/>
    <lineage>
        <taxon>Bacteria</taxon>
        <taxon>Pseudomonadati</taxon>
        <taxon>Thermodesulfobacteriota</taxon>
        <taxon>Desulfovibrionia</taxon>
        <taxon>Desulfovibrionales</taxon>
        <taxon>Desulfovibrionaceae</taxon>
        <taxon>Desulfovibrio</taxon>
    </lineage>
</organism>
<name>A0A1K1LBE4_9BACT</name>
<accession>A0A1K1LBE4</accession>
<dbReference type="Pfam" id="PF02624">
    <property type="entry name" value="YcaO"/>
    <property type="match status" value="1"/>
</dbReference>
<dbReference type="AlphaFoldDB" id="A0A1K1LBE4"/>
<dbReference type="InterPro" id="IPR003776">
    <property type="entry name" value="YcaO-like_dom"/>
</dbReference>
<dbReference type="OrthoDB" id="5380721at2"/>
<evidence type="ECO:0000313" key="3">
    <source>
        <dbReference type="Proteomes" id="UP000186323"/>
    </source>
</evidence>
<dbReference type="Proteomes" id="UP000186323">
    <property type="component" value="Chromosome I"/>
</dbReference>
<dbReference type="Gene3D" id="3.30.1330.230">
    <property type="match status" value="1"/>
</dbReference>